<protein>
    <recommendedName>
        <fullName evidence="6">nicotinamidase</fullName>
        <ecNumber evidence="6">3.5.1.19</ecNumber>
    </recommendedName>
    <alternativeName>
        <fullName evidence="7">Nicotinamide deamidase</fullName>
    </alternativeName>
</protein>
<organism evidence="9 10">
    <name type="scientific">Spiroplasma kunkelii CR2-3x</name>
    <dbReference type="NCBI Taxonomy" id="273035"/>
    <lineage>
        <taxon>Bacteria</taxon>
        <taxon>Bacillati</taxon>
        <taxon>Mycoplasmatota</taxon>
        <taxon>Mollicutes</taxon>
        <taxon>Entomoplasmatales</taxon>
        <taxon>Spiroplasmataceae</taxon>
        <taxon>Spiroplasma</taxon>
    </lineage>
</organism>
<dbReference type="PATRIC" id="fig|273035.7.peg.220"/>
<sequence length="167" mass="18705">MNKKALIVVDYQNDFVDPKGALYVPGAEKLYEKIVALIDEFHKNGDLVIATKDFHPNNHCSFDKWSPHCITNTFGSELYKLTTSQFDHIILKGTQQDFDSYSGFFSDNHTSNGLHEFLQEHKVTNLVIVGVATDVCISATLLDAIKLNYHGMIDLNASAGLKPQIIF</sequence>
<dbReference type="Gene3D" id="3.40.50.850">
    <property type="entry name" value="Isochorismatase-like"/>
    <property type="match status" value="1"/>
</dbReference>
<reference evidence="9 10" key="1">
    <citation type="journal article" date="2015" name="Genome Announc.">
        <title>Complete Genome Sequence of Spiroplasma kunkelii Strain CR2-3x, Causal Agent of Corn Stunt Disease in Zea mays L.</title>
        <authorList>
            <person name="Davis R.E."/>
            <person name="Shao J."/>
            <person name="Dally E.L."/>
            <person name="Zhao Y."/>
            <person name="Gasparich G.E."/>
            <person name="Gaynor B.J."/>
            <person name="Athey J.C."/>
            <person name="Harrison N.A."/>
            <person name="Donofrio N."/>
        </authorList>
    </citation>
    <scope>NUCLEOTIDE SEQUENCE [LARGE SCALE GENOMIC DNA]</scope>
    <source>
        <strain evidence="9 10">CR2-3x</strain>
    </source>
</reference>
<dbReference type="EMBL" id="CP010899">
    <property type="protein sequence ID" value="ALA97107.1"/>
    <property type="molecule type" value="Genomic_DNA"/>
</dbReference>
<evidence type="ECO:0000313" key="9">
    <source>
        <dbReference type="EMBL" id="ALA97107.1"/>
    </source>
</evidence>
<dbReference type="EC" id="3.5.1.19" evidence="6"/>
<dbReference type="GO" id="GO:0046872">
    <property type="term" value="F:metal ion binding"/>
    <property type="evidence" value="ECO:0007669"/>
    <property type="project" value="UniProtKB-KW"/>
</dbReference>
<feature type="domain" description="Isochorismatase-like" evidence="8">
    <location>
        <begin position="5"/>
        <end position="163"/>
    </location>
</feature>
<evidence type="ECO:0000256" key="2">
    <source>
        <dbReference type="ARBA" id="ARBA00022642"/>
    </source>
</evidence>
<dbReference type="InterPro" id="IPR036380">
    <property type="entry name" value="Isochorismatase-like_sf"/>
</dbReference>
<comment type="pathway">
    <text evidence="5">Cofactor biosynthesis; nicotinate biosynthesis; nicotinate from nicotinamide: step 1/1.</text>
</comment>
<keyword evidence="2" id="KW-0662">Pyridine nucleotide biosynthesis</keyword>
<dbReference type="AlphaFoldDB" id="A0A0K2JF96"/>
<dbReference type="GO" id="GO:0019363">
    <property type="term" value="P:pyridine nucleotide biosynthetic process"/>
    <property type="evidence" value="ECO:0007669"/>
    <property type="project" value="UniProtKB-KW"/>
</dbReference>
<dbReference type="InterPro" id="IPR000868">
    <property type="entry name" value="Isochorismatase-like_dom"/>
</dbReference>
<dbReference type="PANTHER" id="PTHR11080:SF2">
    <property type="entry name" value="LD05707P"/>
    <property type="match status" value="1"/>
</dbReference>
<proteinExistence type="inferred from homology"/>
<evidence type="ECO:0000259" key="8">
    <source>
        <dbReference type="Pfam" id="PF00857"/>
    </source>
</evidence>
<dbReference type="InterPro" id="IPR052347">
    <property type="entry name" value="Isochorismatase_Nicotinamidase"/>
</dbReference>
<gene>
    <name evidence="9" type="ORF">SKUN_00185</name>
</gene>
<dbReference type="RefSeq" id="WP_053390451.1">
    <property type="nucleotide sequence ID" value="NZ_CP010899.1"/>
</dbReference>
<dbReference type="Pfam" id="PF00857">
    <property type="entry name" value="Isochorismatase"/>
    <property type="match status" value="1"/>
</dbReference>
<dbReference type="SUPFAM" id="SSF52499">
    <property type="entry name" value="Isochorismatase-like hydrolases"/>
    <property type="match status" value="1"/>
</dbReference>
<evidence type="ECO:0000256" key="3">
    <source>
        <dbReference type="ARBA" id="ARBA00022723"/>
    </source>
</evidence>
<evidence type="ECO:0000256" key="6">
    <source>
        <dbReference type="ARBA" id="ARBA00039017"/>
    </source>
</evidence>
<dbReference type="PANTHER" id="PTHR11080">
    <property type="entry name" value="PYRAZINAMIDASE/NICOTINAMIDASE"/>
    <property type="match status" value="1"/>
</dbReference>
<keyword evidence="10" id="KW-1185">Reference proteome</keyword>
<dbReference type="GO" id="GO:0008936">
    <property type="term" value="F:nicotinamidase activity"/>
    <property type="evidence" value="ECO:0007669"/>
    <property type="project" value="UniProtKB-EC"/>
</dbReference>
<dbReference type="OrthoDB" id="9796485at2"/>
<keyword evidence="3" id="KW-0479">Metal-binding</keyword>
<name>A0A0K2JF96_SPIKU</name>
<evidence type="ECO:0000256" key="4">
    <source>
        <dbReference type="ARBA" id="ARBA00022801"/>
    </source>
</evidence>
<accession>A0A0K2JF96</accession>
<evidence type="ECO:0000256" key="7">
    <source>
        <dbReference type="ARBA" id="ARBA00043224"/>
    </source>
</evidence>
<dbReference type="Proteomes" id="UP000062963">
    <property type="component" value="Chromosome"/>
</dbReference>
<keyword evidence="4" id="KW-0378">Hydrolase</keyword>
<evidence type="ECO:0000256" key="1">
    <source>
        <dbReference type="ARBA" id="ARBA00006336"/>
    </source>
</evidence>
<dbReference type="STRING" id="273035.SKUN_00185"/>
<comment type="similarity">
    <text evidence="1">Belongs to the isochorismatase family.</text>
</comment>
<evidence type="ECO:0000256" key="5">
    <source>
        <dbReference type="ARBA" id="ARBA00037900"/>
    </source>
</evidence>
<dbReference type="KEGG" id="skn:SKUN_00185"/>
<evidence type="ECO:0000313" key="10">
    <source>
        <dbReference type="Proteomes" id="UP000062963"/>
    </source>
</evidence>